<dbReference type="SUPFAM" id="SSF53756">
    <property type="entry name" value="UDP-Glycosyltransferase/glycogen phosphorylase"/>
    <property type="match status" value="1"/>
</dbReference>
<dbReference type="Gene3D" id="3.40.50.2000">
    <property type="entry name" value="Glycogen Phosphorylase B"/>
    <property type="match status" value="1"/>
</dbReference>
<dbReference type="GO" id="GO:0012505">
    <property type="term" value="C:endomembrane system"/>
    <property type="evidence" value="ECO:0007669"/>
    <property type="project" value="TreeGrafter"/>
</dbReference>
<comment type="caution">
    <text evidence="3">The sequence shown here is derived from an EMBL/GenBank/DDBJ whole genome shotgun (WGS) entry which is preliminary data.</text>
</comment>
<evidence type="ECO:0000259" key="2">
    <source>
        <dbReference type="Pfam" id="PF00534"/>
    </source>
</evidence>
<dbReference type="PANTHER" id="PTHR45918">
    <property type="entry name" value="ALPHA-1,3/1,6-MANNOSYLTRANSFERASE ALG2"/>
    <property type="match status" value="1"/>
</dbReference>
<dbReference type="CDD" id="cd03801">
    <property type="entry name" value="GT4_PimA-like"/>
    <property type="match status" value="1"/>
</dbReference>
<evidence type="ECO:0000313" key="4">
    <source>
        <dbReference type="Proteomes" id="UP000178040"/>
    </source>
</evidence>
<evidence type="ECO:0000313" key="3">
    <source>
        <dbReference type="EMBL" id="OGK45528.1"/>
    </source>
</evidence>
<keyword evidence="1" id="KW-0808">Transferase</keyword>
<organism evidence="3 4">
    <name type="scientific">Candidatus Roizmanbacteria bacterium RIFCSPLOWO2_01_FULL_37_16</name>
    <dbReference type="NCBI Taxonomy" id="1802058"/>
    <lineage>
        <taxon>Bacteria</taxon>
        <taxon>Candidatus Roizmaniibacteriota</taxon>
    </lineage>
</organism>
<dbReference type="Pfam" id="PF00534">
    <property type="entry name" value="Glycos_transf_1"/>
    <property type="match status" value="1"/>
</dbReference>
<evidence type="ECO:0000256" key="1">
    <source>
        <dbReference type="ARBA" id="ARBA00022679"/>
    </source>
</evidence>
<dbReference type="Proteomes" id="UP000178040">
    <property type="component" value="Unassembled WGS sequence"/>
</dbReference>
<dbReference type="InterPro" id="IPR001296">
    <property type="entry name" value="Glyco_trans_1"/>
</dbReference>
<dbReference type="GO" id="GO:0004378">
    <property type="term" value="F:GDP-Man:Man(1)GlcNAc(2)-PP-Dol alpha-1,3-mannosyltransferase activity"/>
    <property type="evidence" value="ECO:0007669"/>
    <property type="project" value="InterPro"/>
</dbReference>
<dbReference type="PANTHER" id="PTHR45918:SF1">
    <property type="entry name" value="ALPHA-1,3_1,6-MANNOSYLTRANSFERASE ALG2"/>
    <property type="match status" value="1"/>
</dbReference>
<dbReference type="EMBL" id="MGAI01000006">
    <property type="protein sequence ID" value="OGK45528.1"/>
    <property type="molecule type" value="Genomic_DNA"/>
</dbReference>
<feature type="domain" description="Glycosyl transferase family 1" evidence="2">
    <location>
        <begin position="194"/>
        <end position="367"/>
    </location>
</feature>
<reference evidence="3 4" key="1">
    <citation type="journal article" date="2016" name="Nat. Commun.">
        <title>Thousands of microbial genomes shed light on interconnected biogeochemical processes in an aquifer system.</title>
        <authorList>
            <person name="Anantharaman K."/>
            <person name="Brown C.T."/>
            <person name="Hug L.A."/>
            <person name="Sharon I."/>
            <person name="Castelle C.J."/>
            <person name="Probst A.J."/>
            <person name="Thomas B.C."/>
            <person name="Singh A."/>
            <person name="Wilkins M.J."/>
            <person name="Karaoz U."/>
            <person name="Brodie E.L."/>
            <person name="Williams K.H."/>
            <person name="Hubbard S.S."/>
            <person name="Banfield J.F."/>
        </authorList>
    </citation>
    <scope>NUCLEOTIDE SEQUENCE [LARGE SCALE GENOMIC DNA]</scope>
</reference>
<accession>A0A1F7IQ85</accession>
<gene>
    <name evidence="3" type="ORF">A3B40_00740</name>
</gene>
<sequence length="387" mass="45313">MKKVALYDPYLDTLGGGEKHLLSILKALEDEGFEINIFWNKNLQNQIENRFRLQYINKLKFLPDFFTPTSHFEEAKRPRNLAKRFYAPFGRWISHFVRNDNVLKILKNFDIFFYVTDGSYFFSSAKKNFVFCMVPNINLYQRSLFNKLKTANFRFISNSYYTQSWLKKWGIESEVIYPYLNHDFIDIDLKDLIKENIILSVGRFYNQLHSKKQSILIDLFNKLKQVNHKFKNFRLIIAGGLKQEDKAYFYKLKSTIESNSGVILKTNVTYTELLNLYRKSLIYVHMTGFGVDENKNPEQVEHLGIAPLEAMASGCLTFCYNAGGLKEIVSDGSTGFLFNSQEELMAKLSSILSNTTLQTQIKRRAKQFVLDNFSYKVFKKRVKEIIL</sequence>
<dbReference type="AlphaFoldDB" id="A0A1F7IQ85"/>
<dbReference type="InterPro" id="IPR027054">
    <property type="entry name" value="ALG2"/>
</dbReference>
<name>A0A1F7IQ85_9BACT</name>
<protein>
    <recommendedName>
        <fullName evidence="2">Glycosyl transferase family 1 domain-containing protein</fullName>
    </recommendedName>
</protein>
<proteinExistence type="predicted"/>